<dbReference type="OrthoDB" id="7017115at2"/>
<gene>
    <name evidence="1" type="ORF">CJF39_01830</name>
</gene>
<organism evidence="1 2">
    <name type="scientific">Pseudomonas lundensis</name>
    <dbReference type="NCBI Taxonomy" id="86185"/>
    <lineage>
        <taxon>Bacteria</taxon>
        <taxon>Pseudomonadati</taxon>
        <taxon>Pseudomonadota</taxon>
        <taxon>Gammaproteobacteria</taxon>
        <taxon>Pseudomonadales</taxon>
        <taxon>Pseudomonadaceae</taxon>
        <taxon>Pseudomonas</taxon>
    </lineage>
</organism>
<sequence length="240" mass="26931">MSGCSVTPPKTFTFQADVPENFTVTGTANYKPAPGETCTGRSGKPFRVGRLHFKPEQPKTAHQVEFKVPLTENKLGCSAVLHSLRLTIEGRWGPGREHTSHEFAYFSISDDTSQQTSISQVFEGQCQWLFRTMGPYRYIVKIPKCRALNANGDMEKRMIGGSLLHRDQLADSTVKLVLSVAKEEEPAIGDNWIKFPAGWKRCMGKGLDDRYGFCRGNTKDFKTFKMPDGRDCTVYSKCTE</sequence>
<dbReference type="Proteomes" id="UP000215788">
    <property type="component" value="Unassembled WGS sequence"/>
</dbReference>
<reference evidence="1 2" key="1">
    <citation type="submission" date="2017-08" db="EMBL/GenBank/DDBJ databases">
        <title>Genomic and metabolic characterisation of spoilage-associated Pseudomonas species.</title>
        <authorList>
            <person name="Stanborough T."/>
            <person name="Fegan N."/>
            <person name="Powell S.M."/>
            <person name="Singh T."/>
            <person name="Tamplin M.L."/>
            <person name="Chandry P.S."/>
        </authorList>
    </citation>
    <scope>NUCLEOTIDE SEQUENCE [LARGE SCALE GENOMIC DNA]</scope>
    <source>
        <strain evidence="1 2">L1802</strain>
    </source>
</reference>
<protein>
    <submittedName>
        <fullName evidence="1">Uncharacterized protein</fullName>
    </submittedName>
</protein>
<evidence type="ECO:0000313" key="1">
    <source>
        <dbReference type="EMBL" id="OZY61214.1"/>
    </source>
</evidence>
<evidence type="ECO:0000313" key="2">
    <source>
        <dbReference type="Proteomes" id="UP000215788"/>
    </source>
</evidence>
<proteinExistence type="predicted"/>
<name>A0A266NFE2_9PSED</name>
<comment type="caution">
    <text evidence="1">The sequence shown here is derived from an EMBL/GenBank/DDBJ whole genome shotgun (WGS) entry which is preliminary data.</text>
</comment>
<dbReference type="AlphaFoldDB" id="A0A266NFE2"/>
<accession>A0A266NFE2</accession>
<dbReference type="EMBL" id="NQKI01000002">
    <property type="protein sequence ID" value="OZY61214.1"/>
    <property type="molecule type" value="Genomic_DNA"/>
</dbReference>